<dbReference type="Pfam" id="PF08263">
    <property type="entry name" value="LRRNT_2"/>
    <property type="match status" value="1"/>
</dbReference>
<dbReference type="Pfam" id="PF12799">
    <property type="entry name" value="LRR_4"/>
    <property type="match status" value="1"/>
</dbReference>
<dbReference type="PANTHER" id="PTHR48061:SF46">
    <property type="entry name" value="LEUCINE-RICH REPEAT-CONTAINING N-TERMINAL PLANT-TYPE DOMAIN-CONTAINING PROTEIN"/>
    <property type="match status" value="1"/>
</dbReference>
<reference evidence="14" key="1">
    <citation type="submission" date="2019-09" db="EMBL/GenBank/DDBJ databases">
        <title>Draft genome information of white flower Hibiscus syriacus.</title>
        <authorList>
            <person name="Kim Y.-M."/>
        </authorList>
    </citation>
    <scope>NUCLEOTIDE SEQUENCE [LARGE SCALE GENOMIC DNA]</scope>
    <source>
        <strain evidence="14">YM2019G1</strain>
    </source>
</reference>
<keyword evidence="11" id="KW-0325">Glycoprotein</keyword>
<organism evidence="14 15">
    <name type="scientific">Hibiscus syriacus</name>
    <name type="common">Rose of Sharon</name>
    <dbReference type="NCBI Taxonomy" id="106335"/>
    <lineage>
        <taxon>Eukaryota</taxon>
        <taxon>Viridiplantae</taxon>
        <taxon>Streptophyta</taxon>
        <taxon>Embryophyta</taxon>
        <taxon>Tracheophyta</taxon>
        <taxon>Spermatophyta</taxon>
        <taxon>Magnoliopsida</taxon>
        <taxon>eudicotyledons</taxon>
        <taxon>Gunneridae</taxon>
        <taxon>Pentapetalae</taxon>
        <taxon>rosids</taxon>
        <taxon>malvids</taxon>
        <taxon>Malvales</taxon>
        <taxon>Malvaceae</taxon>
        <taxon>Malvoideae</taxon>
        <taxon>Hibiscus</taxon>
    </lineage>
</organism>
<evidence type="ECO:0000256" key="5">
    <source>
        <dbReference type="ARBA" id="ARBA00022692"/>
    </source>
</evidence>
<evidence type="ECO:0000256" key="6">
    <source>
        <dbReference type="ARBA" id="ARBA00022729"/>
    </source>
</evidence>
<dbReference type="Pfam" id="PF13516">
    <property type="entry name" value="LRR_6"/>
    <property type="match status" value="1"/>
</dbReference>
<evidence type="ECO:0000256" key="2">
    <source>
        <dbReference type="ARBA" id="ARBA00009592"/>
    </source>
</evidence>
<keyword evidence="8" id="KW-1133">Transmembrane helix</keyword>
<dbReference type="SMART" id="SM00369">
    <property type="entry name" value="LRR_TYP"/>
    <property type="match status" value="9"/>
</dbReference>
<dbReference type="Proteomes" id="UP000436088">
    <property type="component" value="Unassembled WGS sequence"/>
</dbReference>
<feature type="signal peptide" evidence="12">
    <location>
        <begin position="1"/>
        <end position="28"/>
    </location>
</feature>
<keyword evidence="5 14" id="KW-0812">Transmembrane</keyword>
<dbReference type="SUPFAM" id="SSF52058">
    <property type="entry name" value="L domain-like"/>
    <property type="match status" value="1"/>
</dbReference>
<dbReference type="Pfam" id="PF00560">
    <property type="entry name" value="LRR_1"/>
    <property type="match status" value="7"/>
</dbReference>
<dbReference type="SUPFAM" id="SSF52047">
    <property type="entry name" value="RNI-like"/>
    <property type="match status" value="1"/>
</dbReference>
<keyword evidence="4" id="KW-0433">Leucine-rich repeat</keyword>
<accession>A0A6A3BCA7</accession>
<feature type="domain" description="Leucine-rich repeat-containing N-terminal plant-type" evidence="13">
    <location>
        <begin position="46"/>
        <end position="91"/>
    </location>
</feature>
<evidence type="ECO:0000256" key="7">
    <source>
        <dbReference type="ARBA" id="ARBA00022737"/>
    </source>
</evidence>
<evidence type="ECO:0000256" key="4">
    <source>
        <dbReference type="ARBA" id="ARBA00022614"/>
    </source>
</evidence>
<evidence type="ECO:0000256" key="8">
    <source>
        <dbReference type="ARBA" id="ARBA00022989"/>
    </source>
</evidence>
<dbReference type="FunFam" id="3.80.10.10:FF:000213">
    <property type="entry name" value="Tyrosine-sulfated glycopeptide receptor 1"/>
    <property type="match status" value="1"/>
</dbReference>
<name>A0A6A3BCA7_HIBSY</name>
<evidence type="ECO:0000256" key="1">
    <source>
        <dbReference type="ARBA" id="ARBA00004251"/>
    </source>
</evidence>
<sequence>MGRFTRLHQIHSPLLVLFFHSMFHCSPGLSFSINQTLLCSPEHHLALIQFNSTLSIGDPPSDFLCHGTSYPKTRSWNENTDCCTLEGVTCDQATGQVIGLDLSCSKLAGSLSLNSTLFRLQGLQRLNLAFNSFNGELIPSGLSQLVSLTHLNLSGNHFCGSVPSDISLLSKLISLDISRRLKIDSHSFGMLTRNLSKLENLFLSGVNMSDVAPTSFKNLSSSLKRLSLPVCHLHGEVPSELFQLEYLEYLKLHGNYLTGYLPMFNRSSPLMFLDLWGNDFRGSIPESLGNLTKLTYLDGQLPSSLFNLTQLTYLDLALNSLQGPLPIHVSGLQKLQHLYLESDGFLRLENLTTLDLSKNNFSGVVKFDVFSKMKSLMGLDLSNNKLLSWGSESVAVNSTFPKLNTLSLSSCNGRTFPDFLRLAESLTDLDLSYNKIQGSIFRWETQGWKQLSVLNLSHNLLTGFEQFPGKNLQVLDLRSNLLQGHLPALPSSLEEIFIQDNNLAGEIPASICSMTSLQILDLSRNHLGGTIPACLANFSIHISTINLQMNTLRGKIPDFCVGQNILTALSLNDNQLEGLLPRSLMNCTFLRILSVANNKLSDTFPHWLSVLSDLQVLILRFNRFHGPLNISKDVKSSFSSLQIIDLSHNEFTGPLPSTFFRNLVALKDVRSIMPPSFMPRRLLLGSFNEDGQISVNITCKRSDMGLELARTLLIFTAIDFSSNRFHGKIPEEIGELYAIQMLNLSHNSFSGHIPQSLGNLVQLESLDLSSNKLSGRIPSQLANLTFLEVLNFSHNNLVGPIPYGKQFSTFENDSYQGNLGLCGFPLTKQCGSSEGPKSPAKRIRKDDEGSRISFFLETCNDGIWKRSCGRNKHSIHSVHHWEAMVACEKG</sequence>
<dbReference type="EMBL" id="VEPZ02000870">
    <property type="protein sequence ID" value="KAE8714534.1"/>
    <property type="molecule type" value="Genomic_DNA"/>
</dbReference>
<keyword evidence="14" id="KW-0418">Kinase</keyword>
<dbReference type="InterPro" id="IPR046956">
    <property type="entry name" value="RLP23-like"/>
</dbReference>
<gene>
    <name evidence="14" type="ORF">F3Y22_tig00110195pilonHSYRG00153</name>
</gene>
<evidence type="ECO:0000256" key="9">
    <source>
        <dbReference type="ARBA" id="ARBA00023136"/>
    </source>
</evidence>
<keyword evidence="10" id="KW-0675">Receptor</keyword>
<dbReference type="AlphaFoldDB" id="A0A6A3BCA7"/>
<dbReference type="InterPro" id="IPR003591">
    <property type="entry name" value="Leu-rich_rpt_typical-subtyp"/>
</dbReference>
<keyword evidence="14" id="KW-0808">Transferase</keyword>
<comment type="caution">
    <text evidence="14">The sequence shown here is derived from an EMBL/GenBank/DDBJ whole genome shotgun (WGS) entry which is preliminary data.</text>
</comment>
<keyword evidence="6 12" id="KW-0732">Signal</keyword>
<protein>
    <submittedName>
        <fullName evidence="14">Leucine-rich repeat transmembrane protein kinase isoform 1</fullName>
    </submittedName>
</protein>
<dbReference type="PRINTS" id="PR00019">
    <property type="entry name" value="LEURICHRPT"/>
</dbReference>
<dbReference type="InterPro" id="IPR025875">
    <property type="entry name" value="Leu-rich_rpt_4"/>
</dbReference>
<dbReference type="InterPro" id="IPR001611">
    <property type="entry name" value="Leu-rich_rpt"/>
</dbReference>
<keyword evidence="3" id="KW-1003">Cell membrane</keyword>
<evidence type="ECO:0000259" key="13">
    <source>
        <dbReference type="Pfam" id="PF08263"/>
    </source>
</evidence>
<comment type="subcellular location">
    <subcellularLocation>
        <location evidence="1">Cell membrane</location>
        <topology evidence="1">Single-pass type I membrane protein</topology>
    </subcellularLocation>
</comment>
<evidence type="ECO:0000313" key="15">
    <source>
        <dbReference type="Proteomes" id="UP000436088"/>
    </source>
</evidence>
<comment type="similarity">
    <text evidence="2">Belongs to the RLP family.</text>
</comment>
<feature type="chain" id="PRO_5025592958" evidence="12">
    <location>
        <begin position="29"/>
        <end position="890"/>
    </location>
</feature>
<evidence type="ECO:0000313" key="14">
    <source>
        <dbReference type="EMBL" id="KAE8714534.1"/>
    </source>
</evidence>
<dbReference type="Gene3D" id="3.80.10.10">
    <property type="entry name" value="Ribonuclease Inhibitor"/>
    <property type="match status" value="3"/>
</dbReference>
<evidence type="ECO:0000256" key="12">
    <source>
        <dbReference type="SAM" id="SignalP"/>
    </source>
</evidence>
<keyword evidence="7" id="KW-0677">Repeat</keyword>
<keyword evidence="9" id="KW-0472">Membrane</keyword>
<keyword evidence="15" id="KW-1185">Reference proteome</keyword>
<evidence type="ECO:0000256" key="3">
    <source>
        <dbReference type="ARBA" id="ARBA00022475"/>
    </source>
</evidence>
<dbReference type="PROSITE" id="PS51450">
    <property type="entry name" value="LRR"/>
    <property type="match status" value="1"/>
</dbReference>
<dbReference type="InterPro" id="IPR013210">
    <property type="entry name" value="LRR_N_plant-typ"/>
</dbReference>
<evidence type="ECO:0000256" key="11">
    <source>
        <dbReference type="ARBA" id="ARBA00023180"/>
    </source>
</evidence>
<evidence type="ECO:0000256" key="10">
    <source>
        <dbReference type="ARBA" id="ARBA00023170"/>
    </source>
</evidence>
<dbReference type="PANTHER" id="PTHR48061">
    <property type="entry name" value="LEUCINE-RICH REPEAT RECEPTOR PROTEIN KINASE EMS1-LIKE-RELATED"/>
    <property type="match status" value="1"/>
</dbReference>
<proteinExistence type="inferred from homology"/>
<dbReference type="GO" id="GO:0005886">
    <property type="term" value="C:plasma membrane"/>
    <property type="evidence" value="ECO:0007669"/>
    <property type="project" value="UniProtKB-SubCell"/>
</dbReference>
<dbReference type="GO" id="GO:0016301">
    <property type="term" value="F:kinase activity"/>
    <property type="evidence" value="ECO:0007669"/>
    <property type="project" value="UniProtKB-KW"/>
</dbReference>
<dbReference type="InterPro" id="IPR032675">
    <property type="entry name" value="LRR_dom_sf"/>
</dbReference>